<dbReference type="Pfam" id="PF22752">
    <property type="entry name" value="DUF488-N3i"/>
    <property type="match status" value="1"/>
</dbReference>
<dbReference type="PANTHER" id="PTHR36849">
    <property type="entry name" value="CYTOPLASMIC PROTEIN-RELATED"/>
    <property type="match status" value="1"/>
</dbReference>
<dbReference type="InterPro" id="IPR052552">
    <property type="entry name" value="YeaO-like"/>
</dbReference>
<gene>
    <name evidence="1" type="ORF">FB460_1627</name>
</gene>
<evidence type="ECO:0000313" key="2">
    <source>
        <dbReference type="Proteomes" id="UP000316196"/>
    </source>
</evidence>
<dbReference type="Proteomes" id="UP000316196">
    <property type="component" value="Unassembled WGS sequence"/>
</dbReference>
<proteinExistence type="predicted"/>
<sequence>MRFTRARIRDGEAPQGSRVLVDRIWPRGMKKENADVDLWAKDLTPSTDLRKWFHADPEGRHDEFAERFIHELDETDHQETLDRLADLPKNRAVVLLTDAKDIDRSHVPIIEEWLHEHVR</sequence>
<evidence type="ECO:0000313" key="1">
    <source>
        <dbReference type="EMBL" id="TQL57785.1"/>
    </source>
</evidence>
<comment type="caution">
    <text evidence="1">The sequence shown here is derived from an EMBL/GenBank/DDBJ whole genome shotgun (WGS) entry which is preliminary data.</text>
</comment>
<reference evidence="1 2" key="1">
    <citation type="submission" date="2019-06" db="EMBL/GenBank/DDBJ databases">
        <title>Sequencing the genomes of 1000 actinobacteria strains.</title>
        <authorList>
            <person name="Klenk H.-P."/>
        </authorList>
    </citation>
    <scope>NUCLEOTIDE SEQUENCE [LARGE SCALE GENOMIC DNA]</scope>
    <source>
        <strain evidence="1 2">DSM 8251</strain>
    </source>
</reference>
<keyword evidence="2" id="KW-1185">Reference proteome</keyword>
<dbReference type="EMBL" id="VFOR01000002">
    <property type="protein sequence ID" value="TQL57785.1"/>
    <property type="molecule type" value="Genomic_DNA"/>
</dbReference>
<organism evidence="1 2">
    <name type="scientific">Propioniferax innocua</name>
    <dbReference type="NCBI Taxonomy" id="1753"/>
    <lineage>
        <taxon>Bacteria</taxon>
        <taxon>Bacillati</taxon>
        <taxon>Actinomycetota</taxon>
        <taxon>Actinomycetes</taxon>
        <taxon>Propionibacteriales</taxon>
        <taxon>Propionibacteriaceae</taxon>
        <taxon>Propioniferax</taxon>
    </lineage>
</organism>
<accession>A0A542ZBQ4</accession>
<dbReference type="RefSeq" id="WP_142093617.1">
    <property type="nucleotide sequence ID" value="NZ_BAAAMD010000004.1"/>
</dbReference>
<dbReference type="PANTHER" id="PTHR36849:SF1">
    <property type="entry name" value="CYTOPLASMIC PROTEIN"/>
    <property type="match status" value="1"/>
</dbReference>
<name>A0A542ZBQ4_9ACTN</name>
<dbReference type="OrthoDB" id="9790745at2"/>
<protein>
    <submittedName>
        <fullName evidence="1">Uncharacterized protein YeaO (DUF488 family)</fullName>
    </submittedName>
</protein>
<dbReference type="AlphaFoldDB" id="A0A542ZBQ4"/>